<evidence type="ECO:0000313" key="5">
    <source>
        <dbReference type="Proteomes" id="UP000001947"/>
    </source>
</evidence>
<keyword evidence="2" id="KW-0804">Transcription</keyword>
<dbReference type="Pfam" id="PF06445">
    <property type="entry name" value="GyrI-like"/>
    <property type="match status" value="1"/>
</dbReference>
<dbReference type="InterPro" id="IPR029442">
    <property type="entry name" value="GyrI-like"/>
</dbReference>
<evidence type="ECO:0000256" key="2">
    <source>
        <dbReference type="ARBA" id="ARBA00023163"/>
    </source>
</evidence>
<gene>
    <name evidence="4" type="ordered locus">Sde_3953</name>
</gene>
<dbReference type="InterPro" id="IPR018060">
    <property type="entry name" value="HTH_AraC"/>
</dbReference>
<dbReference type="SMART" id="SM00871">
    <property type="entry name" value="AraC_E_bind"/>
    <property type="match status" value="1"/>
</dbReference>
<keyword evidence="5" id="KW-1185">Reference proteome</keyword>
<evidence type="ECO:0000256" key="1">
    <source>
        <dbReference type="ARBA" id="ARBA00023015"/>
    </source>
</evidence>
<dbReference type="HOGENOM" id="CLU_000445_81_1_6"/>
<dbReference type="eggNOG" id="COG2207">
    <property type="taxonomic scope" value="Bacteria"/>
</dbReference>
<dbReference type="EMBL" id="CP000282">
    <property type="protein sequence ID" value="ABD83208.1"/>
    <property type="molecule type" value="Genomic_DNA"/>
</dbReference>
<sequence>MNKTLTLAIYRDRILAVVDYIWRNIERDVELNTLADVAHFSPYHFHRIYREMMHETVSTTVRRLRLHYAACQLLRTNHSVETIATTLGYGSGEAFSRAFSRAYTVTPSAYRQQRSPLPEAKMALPSRRFYAMKHTVDIEKFNKVELGGLAHQGDYLDIGAVFEKVFVSAGSKQFLNEHSRSFGIYYDDPTSKDKSALRSHACVTLNPQQVKEAGLDYLTLEAGNHAVLTFTGPYSELEQAYEWFYGEWLPQSGYQLADRPPFEEYLNDPKTVPPSELLTKIYLPLAE</sequence>
<accession>Q21DM1</accession>
<dbReference type="OrthoDB" id="282744at2"/>
<reference evidence="4 5" key="1">
    <citation type="journal article" date="2008" name="PLoS Genet.">
        <title>Complete genome sequence of the complex carbohydrate-degrading marine bacterium, Saccharophagus degradans strain 2-40 T.</title>
        <authorList>
            <person name="Weiner R.M."/>
            <person name="Taylor L.E.II."/>
            <person name="Henrissat B."/>
            <person name="Hauser L."/>
            <person name="Land M."/>
            <person name="Coutinho P.M."/>
            <person name="Rancurel C."/>
            <person name="Saunders E.H."/>
            <person name="Longmire A.G."/>
            <person name="Zhang H."/>
            <person name="Bayer E.A."/>
            <person name="Gilbert H.J."/>
            <person name="Larimer F."/>
            <person name="Zhulin I.B."/>
            <person name="Ekborg N.A."/>
            <person name="Lamed R."/>
            <person name="Richardson P.M."/>
            <person name="Borovok I."/>
            <person name="Hutcheson S."/>
        </authorList>
    </citation>
    <scope>NUCLEOTIDE SEQUENCE [LARGE SCALE GENOMIC DNA]</scope>
    <source>
        <strain evidence="5">2-40 / ATCC 43961 / DSM 17024</strain>
    </source>
</reference>
<dbReference type="Gene3D" id="3.20.80.10">
    <property type="entry name" value="Regulatory factor, effector binding domain"/>
    <property type="match status" value="1"/>
</dbReference>
<dbReference type="SMART" id="SM00342">
    <property type="entry name" value="HTH_ARAC"/>
    <property type="match status" value="1"/>
</dbReference>
<dbReference type="SUPFAM" id="SSF55136">
    <property type="entry name" value="Probable bacterial effector-binding domain"/>
    <property type="match status" value="1"/>
</dbReference>
<dbReference type="InterPro" id="IPR010499">
    <property type="entry name" value="AraC_E-bd"/>
</dbReference>
<dbReference type="GeneID" id="98615546"/>
<dbReference type="AlphaFoldDB" id="Q21DM1"/>
<name>Q21DM1_SACD2</name>
<feature type="domain" description="HTH araC/xylS-type" evidence="3">
    <location>
        <begin position="15"/>
        <end position="113"/>
    </location>
</feature>
<dbReference type="InterPro" id="IPR009057">
    <property type="entry name" value="Homeodomain-like_sf"/>
</dbReference>
<dbReference type="Pfam" id="PF12833">
    <property type="entry name" value="HTH_18"/>
    <property type="match status" value="1"/>
</dbReference>
<dbReference type="Proteomes" id="UP000001947">
    <property type="component" value="Chromosome"/>
</dbReference>
<organism evidence="4 5">
    <name type="scientific">Saccharophagus degradans (strain 2-40 / ATCC 43961 / DSM 17024)</name>
    <dbReference type="NCBI Taxonomy" id="203122"/>
    <lineage>
        <taxon>Bacteria</taxon>
        <taxon>Pseudomonadati</taxon>
        <taxon>Pseudomonadota</taxon>
        <taxon>Gammaproteobacteria</taxon>
        <taxon>Cellvibrionales</taxon>
        <taxon>Cellvibrionaceae</taxon>
        <taxon>Saccharophagus</taxon>
    </lineage>
</organism>
<dbReference type="STRING" id="203122.Sde_3953"/>
<evidence type="ECO:0000259" key="3">
    <source>
        <dbReference type="PROSITE" id="PS01124"/>
    </source>
</evidence>
<dbReference type="eggNOG" id="COG3449">
    <property type="taxonomic scope" value="Bacteria"/>
</dbReference>
<dbReference type="PANTHER" id="PTHR40055:SF1">
    <property type="entry name" value="TRANSCRIPTIONAL REGULATOR YGIV-RELATED"/>
    <property type="match status" value="1"/>
</dbReference>
<dbReference type="KEGG" id="sde:Sde_3953"/>
<dbReference type="SUPFAM" id="SSF46689">
    <property type="entry name" value="Homeodomain-like"/>
    <property type="match status" value="2"/>
</dbReference>
<protein>
    <submittedName>
        <fullName evidence="4">Transcriptional regulator, AraC family</fullName>
    </submittedName>
</protein>
<keyword evidence="1" id="KW-0805">Transcription regulation</keyword>
<evidence type="ECO:0000313" key="4">
    <source>
        <dbReference type="EMBL" id="ABD83208.1"/>
    </source>
</evidence>
<dbReference type="InterPro" id="IPR050908">
    <property type="entry name" value="SmbC-like"/>
</dbReference>
<dbReference type="InterPro" id="IPR011256">
    <property type="entry name" value="Reg_factor_effector_dom_sf"/>
</dbReference>
<dbReference type="GO" id="GO:0003700">
    <property type="term" value="F:DNA-binding transcription factor activity"/>
    <property type="evidence" value="ECO:0007669"/>
    <property type="project" value="InterPro"/>
</dbReference>
<dbReference type="Gene3D" id="1.10.10.60">
    <property type="entry name" value="Homeodomain-like"/>
    <property type="match status" value="2"/>
</dbReference>
<dbReference type="RefSeq" id="WP_011470423.1">
    <property type="nucleotide sequence ID" value="NC_007912.1"/>
</dbReference>
<proteinExistence type="predicted"/>
<dbReference type="GO" id="GO:0043565">
    <property type="term" value="F:sequence-specific DNA binding"/>
    <property type="evidence" value="ECO:0007669"/>
    <property type="project" value="InterPro"/>
</dbReference>
<dbReference type="PANTHER" id="PTHR40055">
    <property type="entry name" value="TRANSCRIPTIONAL REGULATOR YGIV-RELATED"/>
    <property type="match status" value="1"/>
</dbReference>
<dbReference type="PROSITE" id="PS01124">
    <property type="entry name" value="HTH_ARAC_FAMILY_2"/>
    <property type="match status" value="1"/>
</dbReference>